<reference evidence="1 2" key="1">
    <citation type="journal article" date="2022" name="Genome Biol. Evol.">
        <title>The Spruce Budworm Genome: Reconstructing the Evolutionary History of Antifreeze Proteins.</title>
        <authorList>
            <person name="Beliveau C."/>
            <person name="Gagne P."/>
            <person name="Picq S."/>
            <person name="Vernygora O."/>
            <person name="Keeling C.I."/>
            <person name="Pinkney K."/>
            <person name="Doucet D."/>
            <person name="Wen F."/>
            <person name="Johnston J.S."/>
            <person name="Maaroufi H."/>
            <person name="Boyle B."/>
            <person name="Laroche J."/>
            <person name="Dewar K."/>
            <person name="Juretic N."/>
            <person name="Blackburn G."/>
            <person name="Nisole A."/>
            <person name="Brunet B."/>
            <person name="Brandao M."/>
            <person name="Lumley L."/>
            <person name="Duan J."/>
            <person name="Quan G."/>
            <person name="Lucarotti C.J."/>
            <person name="Roe A.D."/>
            <person name="Sperling F.A.H."/>
            <person name="Levesque R.C."/>
            <person name="Cusson M."/>
        </authorList>
    </citation>
    <scope>NUCLEOTIDE SEQUENCE [LARGE SCALE GENOMIC DNA]</scope>
    <source>
        <strain evidence="1">Glfc:IPQL:Cfum</strain>
    </source>
</reference>
<organism evidence="1 2">
    <name type="scientific">Choristoneura fumiferana</name>
    <name type="common">Spruce budworm moth</name>
    <name type="synonym">Archips fumiferana</name>
    <dbReference type="NCBI Taxonomy" id="7141"/>
    <lineage>
        <taxon>Eukaryota</taxon>
        <taxon>Metazoa</taxon>
        <taxon>Ecdysozoa</taxon>
        <taxon>Arthropoda</taxon>
        <taxon>Hexapoda</taxon>
        <taxon>Insecta</taxon>
        <taxon>Pterygota</taxon>
        <taxon>Neoptera</taxon>
        <taxon>Endopterygota</taxon>
        <taxon>Lepidoptera</taxon>
        <taxon>Glossata</taxon>
        <taxon>Ditrysia</taxon>
        <taxon>Tortricoidea</taxon>
        <taxon>Tortricidae</taxon>
        <taxon>Tortricinae</taxon>
        <taxon>Choristoneura</taxon>
    </lineage>
</organism>
<evidence type="ECO:0000313" key="1">
    <source>
        <dbReference type="EMBL" id="KAI8437850.1"/>
    </source>
</evidence>
<name>A0ACC0KNH2_CHOFU</name>
<evidence type="ECO:0000313" key="2">
    <source>
        <dbReference type="Proteomes" id="UP001064048"/>
    </source>
</evidence>
<proteinExistence type="predicted"/>
<dbReference type="Proteomes" id="UP001064048">
    <property type="component" value="Chromosome 20"/>
</dbReference>
<keyword evidence="2" id="KW-1185">Reference proteome</keyword>
<accession>A0ACC0KNH2</accession>
<comment type="caution">
    <text evidence="1">The sequence shown here is derived from an EMBL/GenBank/DDBJ whole genome shotgun (WGS) entry which is preliminary data.</text>
</comment>
<gene>
    <name evidence="1" type="ORF">MSG28_012068</name>
</gene>
<dbReference type="EMBL" id="CM046120">
    <property type="protein sequence ID" value="KAI8437850.1"/>
    <property type="molecule type" value="Genomic_DNA"/>
</dbReference>
<sequence>MISTKADVNMYCFHATLCLLMISCYAQEEVVNQNQANASPNPRVNIDMSQVLSSLVSKLYSNLPSVNAPEESQVQERSPRNSLLQEMKAGRHGSGPFHIYGRHIERVAGHKLSGAGRNKDHRNIIDVL</sequence>
<protein>
    <submittedName>
        <fullName evidence="1">Uncharacterized protein</fullName>
    </submittedName>
</protein>